<reference evidence="13" key="1">
    <citation type="journal article" date="2013" name="Genome Biol. Evol.">
        <title>Punctuated emergences of genetic and phenotypic innovations in eumetazoan, bilaterian, euteleostome, and hominidae ancestors.</title>
        <authorList>
            <person name="Wenger Y."/>
            <person name="Galliot B."/>
        </authorList>
    </citation>
    <scope>NUCLEOTIDE SEQUENCE</scope>
    <source>
        <tissue evidence="13">Whole animals</tissue>
    </source>
</reference>
<dbReference type="OrthoDB" id="10013439at2759"/>
<evidence type="ECO:0000256" key="9">
    <source>
        <dbReference type="ARBA" id="ARBA00023277"/>
    </source>
</evidence>
<evidence type="ECO:0000256" key="8">
    <source>
        <dbReference type="ARBA" id="ARBA00023180"/>
    </source>
</evidence>
<organism evidence="13">
    <name type="scientific">Hydra vulgaris</name>
    <name type="common">Hydra</name>
    <name type="synonym">Hydra attenuata</name>
    <dbReference type="NCBI Taxonomy" id="6087"/>
    <lineage>
        <taxon>Eukaryota</taxon>
        <taxon>Metazoa</taxon>
        <taxon>Cnidaria</taxon>
        <taxon>Hydrozoa</taxon>
        <taxon>Hydroidolina</taxon>
        <taxon>Anthoathecata</taxon>
        <taxon>Aplanulata</taxon>
        <taxon>Hydridae</taxon>
        <taxon>Hydra</taxon>
    </lineage>
</organism>
<feature type="transmembrane region" description="Helical" evidence="11">
    <location>
        <begin position="262"/>
        <end position="281"/>
    </location>
</feature>
<keyword evidence="3 11" id="KW-0812">Transmembrane</keyword>
<keyword evidence="6 11" id="KW-1133">Transmembrane helix</keyword>
<evidence type="ECO:0000256" key="3">
    <source>
        <dbReference type="ARBA" id="ARBA00022692"/>
    </source>
</evidence>
<dbReference type="KEGG" id="hmg:100213607"/>
<accession>T2MDH8</accession>
<dbReference type="Gene3D" id="2.60.120.430">
    <property type="entry name" value="Galactose-binding lectin"/>
    <property type="match status" value="1"/>
</dbReference>
<keyword evidence="4" id="KW-0732">Signal</keyword>
<evidence type="ECO:0000256" key="2">
    <source>
        <dbReference type="ARBA" id="ARBA00009141"/>
    </source>
</evidence>
<keyword evidence="9" id="KW-0119">Carbohydrate metabolism</keyword>
<dbReference type="EMBL" id="HAAD01003869">
    <property type="protein sequence ID" value="CDG70101.1"/>
    <property type="molecule type" value="mRNA"/>
</dbReference>
<evidence type="ECO:0000313" key="13">
    <source>
        <dbReference type="EMBL" id="CDG70101.1"/>
    </source>
</evidence>
<dbReference type="GO" id="GO:0030246">
    <property type="term" value="F:carbohydrate binding"/>
    <property type="evidence" value="ECO:0007669"/>
    <property type="project" value="InterPro"/>
</dbReference>
<evidence type="ECO:0000256" key="1">
    <source>
        <dbReference type="ARBA" id="ARBA00004115"/>
    </source>
</evidence>
<keyword evidence="8" id="KW-0325">Glycoprotein</keyword>
<sequence>MILKMASLLHIMAVFQQRFSFRLSIAFCYIFLTWFSVSYVNCIGEVVYAVNCGGSAHTDLNGVHYQSDKLSFGTPSDYGKNLQIGRVAPADQILYQTERYHTADFGYSIPIKDEGDFVLVLKFCEVYFRGSKLKVFDVRLNHNLVVVKDLDIYDQVGYGIAHDEYIPFKIQNGQLKVGSKSTPFTGHLFVEFIKSYYDNPKINAFVIFKGNVEDVPRLQPLEQHEEEQREAEFEEELPKDKKNRKTSGPKVKDPYELDDGSYFYPFIIAVGLFIPTLLCLCKL</sequence>
<dbReference type="PANTHER" id="PTHR13460">
    <property type="match status" value="1"/>
</dbReference>
<dbReference type="AlphaFoldDB" id="T2MDH8"/>
<evidence type="ECO:0000256" key="11">
    <source>
        <dbReference type="SAM" id="Phobius"/>
    </source>
</evidence>
<dbReference type="PANTHER" id="PTHR13460:SF0">
    <property type="entry name" value="MALECTIN"/>
    <property type="match status" value="1"/>
</dbReference>
<comment type="subcellular location">
    <subcellularLocation>
        <location evidence="1">Endoplasmic reticulum membrane</location>
        <topology evidence="1">Single-pass type I membrane protein</topology>
    </subcellularLocation>
</comment>
<dbReference type="InterPro" id="IPR039155">
    <property type="entry name" value="MLEC"/>
</dbReference>
<gene>
    <name evidence="13" type="primary">MLEC</name>
</gene>
<evidence type="ECO:0000256" key="7">
    <source>
        <dbReference type="ARBA" id="ARBA00023136"/>
    </source>
</evidence>
<dbReference type="GO" id="GO:0005789">
    <property type="term" value="C:endoplasmic reticulum membrane"/>
    <property type="evidence" value="ECO:0007669"/>
    <property type="project" value="UniProtKB-SubCell"/>
</dbReference>
<evidence type="ECO:0000256" key="10">
    <source>
        <dbReference type="SAM" id="MobiDB-lite"/>
    </source>
</evidence>
<dbReference type="Pfam" id="PF11721">
    <property type="entry name" value="Malectin"/>
    <property type="match status" value="1"/>
</dbReference>
<dbReference type="InterPro" id="IPR021720">
    <property type="entry name" value="Malectin_dom"/>
</dbReference>
<protein>
    <submittedName>
        <fullName evidence="13">Malectin</fullName>
    </submittedName>
</protein>
<evidence type="ECO:0000259" key="12">
    <source>
        <dbReference type="Pfam" id="PF11721"/>
    </source>
</evidence>
<evidence type="ECO:0000256" key="4">
    <source>
        <dbReference type="ARBA" id="ARBA00022729"/>
    </source>
</evidence>
<keyword evidence="5" id="KW-0256">Endoplasmic reticulum</keyword>
<name>T2MDH8_HYDVU</name>
<evidence type="ECO:0000256" key="6">
    <source>
        <dbReference type="ARBA" id="ARBA00022989"/>
    </source>
</evidence>
<keyword evidence="7 11" id="KW-0472">Membrane</keyword>
<feature type="transmembrane region" description="Helical" evidence="11">
    <location>
        <begin position="21"/>
        <end position="40"/>
    </location>
</feature>
<dbReference type="OMA" id="PNPYSMD"/>
<proteinExistence type="evidence at transcript level"/>
<evidence type="ECO:0000256" key="5">
    <source>
        <dbReference type="ARBA" id="ARBA00022824"/>
    </source>
</evidence>
<feature type="domain" description="Malectin" evidence="12">
    <location>
        <begin position="46"/>
        <end position="205"/>
    </location>
</feature>
<feature type="region of interest" description="Disordered" evidence="10">
    <location>
        <begin position="223"/>
        <end position="251"/>
    </location>
</feature>
<comment type="similarity">
    <text evidence="2">Belongs to the malectin family.</text>
</comment>
<feature type="compositionally biased region" description="Basic and acidic residues" evidence="10">
    <location>
        <begin position="223"/>
        <end position="240"/>
    </location>
</feature>